<name>A0AAX6HLE3_IRIPA</name>
<evidence type="ECO:0000256" key="1">
    <source>
        <dbReference type="SAM" id="MobiDB-lite"/>
    </source>
</evidence>
<dbReference type="InterPro" id="IPR035990">
    <property type="entry name" value="TIM_sf"/>
</dbReference>
<comment type="caution">
    <text evidence="2">The sequence shown here is derived from an EMBL/GenBank/DDBJ whole genome shotgun (WGS) entry which is preliminary data.</text>
</comment>
<organism evidence="2 3">
    <name type="scientific">Iris pallida</name>
    <name type="common">Sweet iris</name>
    <dbReference type="NCBI Taxonomy" id="29817"/>
    <lineage>
        <taxon>Eukaryota</taxon>
        <taxon>Viridiplantae</taxon>
        <taxon>Streptophyta</taxon>
        <taxon>Embryophyta</taxon>
        <taxon>Tracheophyta</taxon>
        <taxon>Spermatophyta</taxon>
        <taxon>Magnoliopsida</taxon>
        <taxon>Liliopsida</taxon>
        <taxon>Asparagales</taxon>
        <taxon>Iridaceae</taxon>
        <taxon>Iridoideae</taxon>
        <taxon>Irideae</taxon>
        <taxon>Iris</taxon>
    </lineage>
</organism>
<proteinExistence type="predicted"/>
<evidence type="ECO:0000313" key="2">
    <source>
        <dbReference type="EMBL" id="KAJ6841461.1"/>
    </source>
</evidence>
<reference evidence="2" key="1">
    <citation type="journal article" date="2023" name="GigaByte">
        <title>Genome assembly of the bearded iris, Iris pallida Lam.</title>
        <authorList>
            <person name="Bruccoleri R.E."/>
            <person name="Oakeley E.J."/>
            <person name="Faust A.M.E."/>
            <person name="Altorfer M."/>
            <person name="Dessus-Babus S."/>
            <person name="Burckhardt D."/>
            <person name="Oertli M."/>
            <person name="Naumann U."/>
            <person name="Petersen F."/>
            <person name="Wong J."/>
        </authorList>
    </citation>
    <scope>NUCLEOTIDE SEQUENCE</scope>
    <source>
        <strain evidence="2">GSM-AAB239-AS_SAM_17_03QT</strain>
    </source>
</reference>
<sequence>MVTSSSFYSDFPTKKGKAAPLQERRMRDRVRIWAKGVRVGMDAGAIGVAGTTATGSQMLSYWRNVVLAYEPVWAFGT</sequence>
<gene>
    <name evidence="2" type="ORF">M6B38_306240</name>
</gene>
<dbReference type="Proteomes" id="UP001140949">
    <property type="component" value="Unassembled WGS sequence"/>
</dbReference>
<evidence type="ECO:0000313" key="3">
    <source>
        <dbReference type="Proteomes" id="UP001140949"/>
    </source>
</evidence>
<feature type="region of interest" description="Disordered" evidence="1">
    <location>
        <begin position="1"/>
        <end position="23"/>
    </location>
</feature>
<accession>A0AAX6HLE3</accession>
<keyword evidence="3" id="KW-1185">Reference proteome</keyword>
<dbReference type="AlphaFoldDB" id="A0AAX6HLE3"/>
<protein>
    <submittedName>
        <fullName evidence="2">GTP-binding protein OBGM, mitochondrial</fullName>
    </submittedName>
</protein>
<dbReference type="EMBL" id="JANAVB010008599">
    <property type="protein sequence ID" value="KAJ6841461.1"/>
    <property type="molecule type" value="Genomic_DNA"/>
</dbReference>
<dbReference type="GO" id="GO:0004807">
    <property type="term" value="F:triose-phosphate isomerase activity"/>
    <property type="evidence" value="ECO:0007669"/>
    <property type="project" value="InterPro"/>
</dbReference>
<reference evidence="2" key="2">
    <citation type="submission" date="2023-04" db="EMBL/GenBank/DDBJ databases">
        <authorList>
            <person name="Bruccoleri R.E."/>
            <person name="Oakeley E.J."/>
            <person name="Faust A.-M."/>
            <person name="Dessus-Babus S."/>
            <person name="Altorfer M."/>
            <person name="Burckhardt D."/>
            <person name="Oertli M."/>
            <person name="Naumann U."/>
            <person name="Petersen F."/>
            <person name="Wong J."/>
        </authorList>
    </citation>
    <scope>NUCLEOTIDE SEQUENCE</scope>
    <source>
        <strain evidence="2">GSM-AAB239-AS_SAM_17_03QT</strain>
        <tissue evidence="2">Leaf</tissue>
    </source>
</reference>
<dbReference type="SUPFAM" id="SSF51351">
    <property type="entry name" value="Triosephosphate isomerase (TIM)"/>
    <property type="match status" value="1"/>
</dbReference>